<evidence type="ECO:0000313" key="6">
    <source>
        <dbReference type="Proteomes" id="UP000501534"/>
    </source>
</evidence>
<dbReference type="Pfam" id="PF13458">
    <property type="entry name" value="Peripla_BP_6"/>
    <property type="match status" value="1"/>
</dbReference>
<dbReference type="EMBL" id="CP053069">
    <property type="protein sequence ID" value="QJR12210.1"/>
    <property type="molecule type" value="Genomic_DNA"/>
</dbReference>
<dbReference type="AlphaFoldDB" id="A0A6M4GY49"/>
<protein>
    <recommendedName>
        <fullName evidence="4">Leucine-binding protein domain-containing protein</fullName>
    </recommendedName>
</protein>
<dbReference type="Gene3D" id="3.40.50.2300">
    <property type="match status" value="2"/>
</dbReference>
<evidence type="ECO:0000259" key="4">
    <source>
        <dbReference type="Pfam" id="PF13458"/>
    </source>
</evidence>
<evidence type="ECO:0000256" key="3">
    <source>
        <dbReference type="SAM" id="SignalP"/>
    </source>
</evidence>
<feature type="domain" description="Leucine-binding protein" evidence="4">
    <location>
        <begin position="25"/>
        <end position="336"/>
    </location>
</feature>
<dbReference type="PANTHER" id="PTHR47235:SF1">
    <property type="entry name" value="BLR6548 PROTEIN"/>
    <property type="match status" value="1"/>
</dbReference>
<dbReference type="SUPFAM" id="SSF53822">
    <property type="entry name" value="Periplasmic binding protein-like I"/>
    <property type="match status" value="1"/>
</dbReference>
<keyword evidence="6" id="KW-1185">Reference proteome</keyword>
<evidence type="ECO:0000256" key="2">
    <source>
        <dbReference type="ARBA" id="ARBA00022729"/>
    </source>
</evidence>
<dbReference type="InterPro" id="IPR028082">
    <property type="entry name" value="Peripla_BP_I"/>
</dbReference>
<dbReference type="KEGG" id="uru:DSM104443_03295"/>
<feature type="chain" id="PRO_5026771777" description="Leucine-binding protein domain-containing protein" evidence="3">
    <location>
        <begin position="21"/>
        <end position="363"/>
    </location>
</feature>
<dbReference type="CDD" id="cd06326">
    <property type="entry name" value="PBP1_ABC_ligand_binding-like"/>
    <property type="match status" value="1"/>
</dbReference>
<dbReference type="InterPro" id="IPR028081">
    <property type="entry name" value="Leu-bd"/>
</dbReference>
<evidence type="ECO:0000256" key="1">
    <source>
        <dbReference type="ARBA" id="ARBA00010062"/>
    </source>
</evidence>
<dbReference type="RefSeq" id="WP_171094218.1">
    <property type="nucleotide sequence ID" value="NZ_CP053069.1"/>
</dbReference>
<name>A0A6M4GY49_9PROT</name>
<accession>A0A6M4GY49</accession>
<sequence>MLRFRAAITLFLLVPALSHARDLIVGQVVDYAGPYGEASRDYVAGAKTYFDWVNSRGGVNGMKVKHYVVDAPNEEAVRGATKQLLDERKVDVLFGYIGDDAVEAYAKVPGSAALVGPLAGGDAPIGAARRIFFTRPDYGTEVRQVVSHFRALQLSRFAILRAPTDDAAGVARIVERSLEAQGLKPVGSVVLSGSLDKDAAAVAAMKPQAVIIVADTVPAAEFVKRYRPRDPGANLVALSMVNHRTMFELLGPKLAHGVMITQVVPNPSFPETPVLKEHLDAIKQFRDEPPSHLTLEGFLAAKALIEGVRRAGTSPTRESILAAFQKAGRLDLNGYVIDLSPNGRGDSIHVDLAMIRKNGSLLQ</sequence>
<dbReference type="PANTHER" id="PTHR47235">
    <property type="entry name" value="BLR6548 PROTEIN"/>
    <property type="match status" value="1"/>
</dbReference>
<keyword evidence="2 3" id="KW-0732">Signal</keyword>
<proteinExistence type="inferred from homology"/>
<dbReference type="Proteomes" id="UP000501534">
    <property type="component" value="Chromosome"/>
</dbReference>
<feature type="signal peptide" evidence="3">
    <location>
        <begin position="1"/>
        <end position="20"/>
    </location>
</feature>
<reference evidence="5 6" key="1">
    <citation type="submission" date="2020-04" db="EMBL/GenBank/DDBJ databases">
        <title>Usitatibacter rugosus gen. nov., sp. nov. and Usitatibacter palustris sp. nov., novel members of Usitatibacteraceae fam. nov. within the order Nitrosomonadales isolated from soil.</title>
        <authorList>
            <person name="Huber K.J."/>
            <person name="Neumann-Schaal M."/>
            <person name="Geppert A."/>
            <person name="Luckner M."/>
            <person name="Wanner G."/>
            <person name="Overmann J."/>
        </authorList>
    </citation>
    <scope>NUCLEOTIDE SEQUENCE [LARGE SCALE GENOMIC DNA]</scope>
    <source>
        <strain evidence="5 6">0125_3</strain>
    </source>
</reference>
<evidence type="ECO:0000313" key="5">
    <source>
        <dbReference type="EMBL" id="QJR12210.1"/>
    </source>
</evidence>
<organism evidence="5 6">
    <name type="scientific">Usitatibacter rugosus</name>
    <dbReference type="NCBI Taxonomy" id="2732067"/>
    <lineage>
        <taxon>Bacteria</taxon>
        <taxon>Pseudomonadati</taxon>
        <taxon>Pseudomonadota</taxon>
        <taxon>Betaproteobacteria</taxon>
        <taxon>Nitrosomonadales</taxon>
        <taxon>Usitatibacteraceae</taxon>
        <taxon>Usitatibacter</taxon>
    </lineage>
</organism>
<comment type="similarity">
    <text evidence="1">Belongs to the leucine-binding protein family.</text>
</comment>
<gene>
    <name evidence="5" type="ORF">DSM104443_03295</name>
</gene>